<accession>A0A9X0AEP2</accession>
<dbReference type="EMBL" id="JAPEIS010000011">
    <property type="protein sequence ID" value="KAJ8061461.1"/>
    <property type="molecule type" value="Genomic_DNA"/>
</dbReference>
<evidence type="ECO:0008006" key="4">
    <source>
        <dbReference type="Google" id="ProtNLM"/>
    </source>
</evidence>
<dbReference type="PANTHER" id="PTHR15837">
    <property type="entry name" value="RAN GUANINE NUCLEOTIDE RELEASE FACTOR"/>
    <property type="match status" value="1"/>
</dbReference>
<feature type="region of interest" description="Disordered" evidence="1">
    <location>
        <begin position="135"/>
        <end position="217"/>
    </location>
</feature>
<protein>
    <recommendedName>
        <fullName evidence="4">NYN domain-containing protein</fullName>
    </recommendedName>
</protein>
<dbReference type="InterPro" id="IPR007681">
    <property type="entry name" value="Mog1"/>
</dbReference>
<comment type="caution">
    <text evidence="2">The sequence shown here is derived from an EMBL/GenBank/DDBJ whole genome shotgun (WGS) entry which is preliminary data.</text>
</comment>
<sequence>MIEPQTSQPWDLTSAIDLFNRLSTSSSGPDLPYSDCPVKDEPSNTDGSARALGDFRPIWNYLGVDAEKTSKGFDVGSFESAPYSFTSGGLFSDLDSPPTSATDDSDIPDIYEAYVTKSKEVRWKDDVHGTKFPKLRRRSKREKSSEDLISFPEENLEEQLSQSKTDSRSPFAADRLFDIRSPRPERRQTRRQVLSDISRTDESSGLESEVERPSPPKSARLFNHLSVIGAKKNYESVAIHPLYNLTLEEKRTKIAKKLSDQLGIDKKTLLNTTSNLQRSNEPKAIHVFVDCSNIMIGFHQALKLARGIPEEAKMKQQPFSYRSLAFIMERNRPAAKRVLAGSRSNQSDLPIHFAEAEECGYETNILDRVLKVRESTPKKLRRGRGNGYLTGRSNGSETPSTNMSSVSFVEQGVDELLHMKILETLNDYPKPSTIVLASGDGAEAEYSAGFFKNVQRALEKGWNVELVAWNSGLSGEYRESTFKQRWRKQFRVIRLDDFSEELLAIYKKHETSPETSAMESPSNPKKSTKSTEADLFRLLHSQL</sequence>
<evidence type="ECO:0000256" key="1">
    <source>
        <dbReference type="SAM" id="MobiDB-lite"/>
    </source>
</evidence>
<feature type="region of interest" description="Disordered" evidence="1">
    <location>
        <begin position="23"/>
        <end position="49"/>
    </location>
</feature>
<gene>
    <name evidence="2" type="ORF">OCU04_009279</name>
</gene>
<name>A0A9X0AEP2_9HELO</name>
<dbReference type="GO" id="GO:0005085">
    <property type="term" value="F:guanyl-nucleotide exchange factor activity"/>
    <property type="evidence" value="ECO:0007669"/>
    <property type="project" value="TreeGrafter"/>
</dbReference>
<dbReference type="Gene3D" id="3.40.50.1010">
    <property type="entry name" value="5'-nuclease"/>
    <property type="match status" value="1"/>
</dbReference>
<dbReference type="AlphaFoldDB" id="A0A9X0AEP2"/>
<feature type="compositionally biased region" description="Basic and acidic residues" evidence="1">
    <location>
        <begin position="175"/>
        <end position="187"/>
    </location>
</feature>
<dbReference type="OrthoDB" id="5590473at2759"/>
<dbReference type="CDD" id="cd18724">
    <property type="entry name" value="PIN_LabA-like"/>
    <property type="match status" value="1"/>
</dbReference>
<dbReference type="GO" id="GO:0006606">
    <property type="term" value="P:protein import into nucleus"/>
    <property type="evidence" value="ECO:0007669"/>
    <property type="project" value="TreeGrafter"/>
</dbReference>
<dbReference type="GO" id="GO:0005634">
    <property type="term" value="C:nucleus"/>
    <property type="evidence" value="ECO:0007669"/>
    <property type="project" value="TreeGrafter"/>
</dbReference>
<dbReference type="Proteomes" id="UP001152300">
    <property type="component" value="Unassembled WGS sequence"/>
</dbReference>
<reference evidence="2" key="1">
    <citation type="submission" date="2022-11" db="EMBL/GenBank/DDBJ databases">
        <title>Genome Resource of Sclerotinia nivalis Strain SnTB1, a Plant Pathogen Isolated from American Ginseng.</title>
        <authorList>
            <person name="Fan S."/>
        </authorList>
    </citation>
    <scope>NUCLEOTIDE SEQUENCE</scope>
    <source>
        <strain evidence="2">SnTB1</strain>
    </source>
</reference>
<feature type="compositionally biased region" description="Polar residues" evidence="1">
    <location>
        <begin position="391"/>
        <end position="404"/>
    </location>
</feature>
<feature type="region of interest" description="Disordered" evidence="1">
    <location>
        <begin position="512"/>
        <end position="533"/>
    </location>
</feature>
<keyword evidence="3" id="KW-1185">Reference proteome</keyword>
<organism evidence="2 3">
    <name type="scientific">Sclerotinia nivalis</name>
    <dbReference type="NCBI Taxonomy" id="352851"/>
    <lineage>
        <taxon>Eukaryota</taxon>
        <taxon>Fungi</taxon>
        <taxon>Dikarya</taxon>
        <taxon>Ascomycota</taxon>
        <taxon>Pezizomycotina</taxon>
        <taxon>Leotiomycetes</taxon>
        <taxon>Helotiales</taxon>
        <taxon>Sclerotiniaceae</taxon>
        <taxon>Sclerotinia</taxon>
    </lineage>
</organism>
<dbReference type="PANTHER" id="PTHR15837:SF5">
    <property type="entry name" value="NYN DOMAIN-CONTAINING PROTEIN"/>
    <property type="match status" value="1"/>
</dbReference>
<feature type="region of interest" description="Disordered" evidence="1">
    <location>
        <begin position="377"/>
        <end position="404"/>
    </location>
</feature>
<evidence type="ECO:0000313" key="2">
    <source>
        <dbReference type="EMBL" id="KAJ8061461.1"/>
    </source>
</evidence>
<proteinExistence type="predicted"/>
<dbReference type="GO" id="GO:0031267">
    <property type="term" value="F:small GTPase binding"/>
    <property type="evidence" value="ECO:0007669"/>
    <property type="project" value="TreeGrafter"/>
</dbReference>
<evidence type="ECO:0000313" key="3">
    <source>
        <dbReference type="Proteomes" id="UP001152300"/>
    </source>
</evidence>